<proteinExistence type="predicted"/>
<sequence>MSPNRSSGQMDRFSRFLLEGARLSIDAVGPLLTAFARGDSFALPPVSSAHDDEVGLEWLTERALIIAEYALLASDEERRSVTSLETVRLIAERRAAFGMAAWGAEAQADEFAADLSLPIPAAIAKLGEARAQARRQSGIPSIEERARSQIEFGPGDDPFNQQPKSNGARSMSEAVSRALGTSQ</sequence>
<dbReference type="AlphaFoldDB" id="A0A4R2CZQ2"/>
<evidence type="ECO:0000313" key="3">
    <source>
        <dbReference type="Proteomes" id="UP000295351"/>
    </source>
</evidence>
<feature type="region of interest" description="Disordered" evidence="1">
    <location>
        <begin position="134"/>
        <end position="183"/>
    </location>
</feature>
<dbReference type="EMBL" id="SLVX01000003">
    <property type="protein sequence ID" value="TCN46871.1"/>
    <property type="molecule type" value="Genomic_DNA"/>
</dbReference>
<feature type="compositionally biased region" description="Polar residues" evidence="1">
    <location>
        <begin position="159"/>
        <end position="169"/>
    </location>
</feature>
<evidence type="ECO:0000313" key="2">
    <source>
        <dbReference type="EMBL" id="TCN46871.1"/>
    </source>
</evidence>
<accession>A0A4R2CZQ2</accession>
<comment type="caution">
    <text evidence="2">The sequence shown here is derived from an EMBL/GenBank/DDBJ whole genome shotgun (WGS) entry which is preliminary data.</text>
</comment>
<dbReference type="Proteomes" id="UP000295351">
    <property type="component" value="Unassembled WGS sequence"/>
</dbReference>
<evidence type="ECO:0000256" key="1">
    <source>
        <dbReference type="SAM" id="MobiDB-lite"/>
    </source>
</evidence>
<name>A0A4R2CZQ2_SHIGR</name>
<protein>
    <submittedName>
        <fullName evidence="2">Uncharacterized protein</fullName>
    </submittedName>
</protein>
<reference evidence="2 3" key="1">
    <citation type="submission" date="2019-03" db="EMBL/GenBank/DDBJ databases">
        <title>Genomic Encyclopedia of Type Strains, Phase IV (KMG-IV): sequencing the most valuable type-strain genomes for metagenomic binning, comparative biology and taxonomic classification.</title>
        <authorList>
            <person name="Goeker M."/>
        </authorList>
    </citation>
    <scope>NUCLEOTIDE SEQUENCE [LARGE SCALE GENOMIC DNA]</scope>
    <source>
        <strain evidence="2 3">DSM 18401</strain>
    </source>
</reference>
<keyword evidence="3" id="KW-1185">Reference proteome</keyword>
<gene>
    <name evidence="2" type="ORF">EV665_10339</name>
</gene>
<dbReference type="RefSeq" id="WP_133033473.1">
    <property type="nucleotide sequence ID" value="NZ_BAABEI010000012.1"/>
</dbReference>
<organism evidence="2 3">
    <name type="scientific">Shinella granuli</name>
    <dbReference type="NCBI Taxonomy" id="323621"/>
    <lineage>
        <taxon>Bacteria</taxon>
        <taxon>Pseudomonadati</taxon>
        <taxon>Pseudomonadota</taxon>
        <taxon>Alphaproteobacteria</taxon>
        <taxon>Hyphomicrobiales</taxon>
        <taxon>Rhizobiaceae</taxon>
        <taxon>Shinella</taxon>
    </lineage>
</organism>